<dbReference type="Proteomes" id="UP000215335">
    <property type="component" value="Unassembled WGS sequence"/>
</dbReference>
<organism evidence="1 2">
    <name type="scientific">Trichomalopsis sarcophagae</name>
    <dbReference type="NCBI Taxonomy" id="543379"/>
    <lineage>
        <taxon>Eukaryota</taxon>
        <taxon>Metazoa</taxon>
        <taxon>Ecdysozoa</taxon>
        <taxon>Arthropoda</taxon>
        <taxon>Hexapoda</taxon>
        <taxon>Insecta</taxon>
        <taxon>Pterygota</taxon>
        <taxon>Neoptera</taxon>
        <taxon>Endopterygota</taxon>
        <taxon>Hymenoptera</taxon>
        <taxon>Apocrita</taxon>
        <taxon>Proctotrupomorpha</taxon>
        <taxon>Chalcidoidea</taxon>
        <taxon>Pteromalidae</taxon>
        <taxon>Pteromalinae</taxon>
        <taxon>Trichomalopsis</taxon>
    </lineage>
</organism>
<keyword evidence="2" id="KW-1185">Reference proteome</keyword>
<dbReference type="AlphaFoldDB" id="A0A232ENE2"/>
<sequence length="69" mass="7800">MPGCPNASRYAAVSEDISLPISWRIWAKSITSGKNPVASKIVNRYSDIFEIPEYKYSNDKVFWGTWCPG</sequence>
<protein>
    <submittedName>
        <fullName evidence="1">Uncharacterized protein</fullName>
    </submittedName>
</protein>
<dbReference type="EMBL" id="NNAY01003189">
    <property type="protein sequence ID" value="OXU19841.1"/>
    <property type="molecule type" value="Genomic_DNA"/>
</dbReference>
<evidence type="ECO:0000313" key="1">
    <source>
        <dbReference type="EMBL" id="OXU19841.1"/>
    </source>
</evidence>
<comment type="caution">
    <text evidence="1">The sequence shown here is derived from an EMBL/GenBank/DDBJ whole genome shotgun (WGS) entry which is preliminary data.</text>
</comment>
<gene>
    <name evidence="1" type="ORF">TSAR_015346</name>
</gene>
<accession>A0A232ENE2</accession>
<name>A0A232ENE2_9HYME</name>
<proteinExistence type="predicted"/>
<evidence type="ECO:0000313" key="2">
    <source>
        <dbReference type="Proteomes" id="UP000215335"/>
    </source>
</evidence>
<reference evidence="1 2" key="1">
    <citation type="journal article" date="2017" name="Curr. Biol.">
        <title>The Evolution of Venom by Co-option of Single-Copy Genes.</title>
        <authorList>
            <person name="Martinson E.O."/>
            <person name="Mrinalini"/>
            <person name="Kelkar Y.D."/>
            <person name="Chang C.H."/>
            <person name="Werren J.H."/>
        </authorList>
    </citation>
    <scope>NUCLEOTIDE SEQUENCE [LARGE SCALE GENOMIC DNA]</scope>
    <source>
        <strain evidence="1 2">Alberta</strain>
        <tissue evidence="1">Whole body</tissue>
    </source>
</reference>